<keyword evidence="2" id="KW-0285">Flavoprotein</keyword>
<evidence type="ECO:0000256" key="4">
    <source>
        <dbReference type="ARBA" id="ARBA00023002"/>
    </source>
</evidence>
<evidence type="ECO:0000313" key="7">
    <source>
        <dbReference type="Proteomes" id="UP001391051"/>
    </source>
</evidence>
<dbReference type="PANTHER" id="PTHR47178">
    <property type="entry name" value="MONOOXYGENASE, FAD-BINDING"/>
    <property type="match status" value="1"/>
</dbReference>
<keyword evidence="4" id="KW-0560">Oxidoreductase</keyword>
<dbReference type="PRINTS" id="PR00420">
    <property type="entry name" value="RNGMNOXGNASE"/>
</dbReference>
<dbReference type="Gene3D" id="3.50.50.60">
    <property type="entry name" value="FAD/NAD(P)-binding domain"/>
    <property type="match status" value="1"/>
</dbReference>
<name>A0ABR1QGX0_9PEZI</name>
<dbReference type="EMBL" id="JAQQWE010000004">
    <property type="protein sequence ID" value="KAK7955996.1"/>
    <property type="molecule type" value="Genomic_DNA"/>
</dbReference>
<protein>
    <submittedName>
        <fullName evidence="6">FAD/NAD(P)-binding domain-containing protein</fullName>
    </submittedName>
</protein>
<reference evidence="6 7" key="1">
    <citation type="submission" date="2023-01" db="EMBL/GenBank/DDBJ databases">
        <title>Analysis of 21 Apiospora genomes using comparative genomics revels a genus with tremendous synthesis potential of carbohydrate active enzymes and secondary metabolites.</title>
        <authorList>
            <person name="Sorensen T."/>
        </authorList>
    </citation>
    <scope>NUCLEOTIDE SEQUENCE [LARGE SCALE GENOMIC DNA]</scope>
    <source>
        <strain evidence="6 7">CBS 24483</strain>
    </source>
</reference>
<organism evidence="6 7">
    <name type="scientific">Apiospora aurea</name>
    <dbReference type="NCBI Taxonomy" id="335848"/>
    <lineage>
        <taxon>Eukaryota</taxon>
        <taxon>Fungi</taxon>
        <taxon>Dikarya</taxon>
        <taxon>Ascomycota</taxon>
        <taxon>Pezizomycotina</taxon>
        <taxon>Sordariomycetes</taxon>
        <taxon>Xylariomycetidae</taxon>
        <taxon>Amphisphaeriales</taxon>
        <taxon>Apiosporaceae</taxon>
        <taxon>Apiospora</taxon>
    </lineage>
</organism>
<comment type="caution">
    <text evidence="6">The sequence shown here is derived from an EMBL/GenBank/DDBJ whole genome shotgun (WGS) entry which is preliminary data.</text>
</comment>
<keyword evidence="5" id="KW-0503">Monooxygenase</keyword>
<dbReference type="GeneID" id="92074502"/>
<dbReference type="Proteomes" id="UP001391051">
    <property type="component" value="Unassembled WGS sequence"/>
</dbReference>
<evidence type="ECO:0000256" key="2">
    <source>
        <dbReference type="ARBA" id="ARBA00022630"/>
    </source>
</evidence>
<accession>A0ABR1QGX0</accession>
<evidence type="ECO:0000313" key="6">
    <source>
        <dbReference type="EMBL" id="KAK7955996.1"/>
    </source>
</evidence>
<sequence>MSATPYYPVLIIGAGISGPCLTQGLKKLRIPFKVFERDAETAVRAQGYRVRLHDGVEVIKSMAPSSVSALFSATTATLEHGMRKCNATTSEIWAMPAAGAPRGALPLLSRPGEGPGSPQVAASVDRRVLRDVLMTGIGDDVVFGKTYSHFEIHEDRGCVMAYFTNGSSERGKLLVGADGKGSAVRRQHVPDHVILDTGHGGFFGKTPLTAELRDIFERNTDLKGLVLVSDTQTLATPLYLLMEEMVWSPASRRNATTVQLPQDYIYWALLSQRASMPFSEEELAGRVRWGDAAV</sequence>
<dbReference type="InterPro" id="IPR036188">
    <property type="entry name" value="FAD/NAD-bd_sf"/>
</dbReference>
<comment type="cofactor">
    <cofactor evidence="1">
        <name>FAD</name>
        <dbReference type="ChEBI" id="CHEBI:57692"/>
    </cofactor>
</comment>
<evidence type="ECO:0000256" key="3">
    <source>
        <dbReference type="ARBA" id="ARBA00022827"/>
    </source>
</evidence>
<dbReference type="SUPFAM" id="SSF51905">
    <property type="entry name" value="FAD/NAD(P)-binding domain"/>
    <property type="match status" value="1"/>
</dbReference>
<dbReference type="PANTHER" id="PTHR47178:SF5">
    <property type="entry name" value="FAD-BINDING DOMAIN-CONTAINING PROTEIN"/>
    <property type="match status" value="1"/>
</dbReference>
<keyword evidence="3" id="KW-0274">FAD</keyword>
<proteinExistence type="predicted"/>
<keyword evidence="7" id="KW-1185">Reference proteome</keyword>
<gene>
    <name evidence="6" type="ORF">PG986_005218</name>
</gene>
<evidence type="ECO:0000256" key="5">
    <source>
        <dbReference type="ARBA" id="ARBA00023033"/>
    </source>
</evidence>
<dbReference type="RefSeq" id="XP_066701302.1">
    <property type="nucleotide sequence ID" value="XM_066841440.1"/>
</dbReference>
<evidence type="ECO:0000256" key="1">
    <source>
        <dbReference type="ARBA" id="ARBA00001974"/>
    </source>
</evidence>